<dbReference type="SUPFAM" id="SSF55729">
    <property type="entry name" value="Acyl-CoA N-acyltransferases (Nat)"/>
    <property type="match status" value="1"/>
</dbReference>
<feature type="domain" description="N-acetyltransferase" evidence="4">
    <location>
        <begin position="14"/>
        <end position="151"/>
    </location>
</feature>
<proteinExistence type="inferred from homology"/>
<evidence type="ECO:0000256" key="1">
    <source>
        <dbReference type="ARBA" id="ARBA00022679"/>
    </source>
</evidence>
<dbReference type="InterPro" id="IPR051531">
    <property type="entry name" value="N-acetyltransferase"/>
</dbReference>
<dbReference type="RefSeq" id="WP_024980606.1">
    <property type="nucleotide sequence ID" value="NZ_CBCRUM010000001.1"/>
</dbReference>
<dbReference type="InterPro" id="IPR016181">
    <property type="entry name" value="Acyl_CoA_acyltransferase"/>
</dbReference>
<keyword evidence="1 5" id="KW-0808">Transferase</keyword>
<evidence type="ECO:0000313" key="6">
    <source>
        <dbReference type="Proteomes" id="UP000182961"/>
    </source>
</evidence>
<evidence type="ECO:0000256" key="2">
    <source>
        <dbReference type="ARBA" id="ARBA00023315"/>
    </source>
</evidence>
<evidence type="ECO:0000259" key="4">
    <source>
        <dbReference type="Pfam" id="PF13302"/>
    </source>
</evidence>
<protein>
    <submittedName>
        <fullName evidence="5">Ribosomal-protein-alanine N-acetyltransferase</fullName>
    </submittedName>
</protein>
<evidence type="ECO:0000256" key="3">
    <source>
        <dbReference type="ARBA" id="ARBA00038502"/>
    </source>
</evidence>
<dbReference type="EMBL" id="FOUT01000001">
    <property type="protein sequence ID" value="SFM48026.1"/>
    <property type="molecule type" value="Genomic_DNA"/>
</dbReference>
<gene>
    <name evidence="5" type="ORF">SAMN05444143_101223</name>
</gene>
<name>A0A1I4R7Q5_9FLAO</name>
<sequence>MKILIQENISVDKLKPIDAEQLHRFMIENTERLTKFFPVTLSSNETLDKSIEYIKNKEKEIQQKVNFTFAIREIDSQKIIGLIIIKKIDWTNKIGEFAYCIGNSFEGKGLVSKVVKAVSKFAYDVLELKTLQIIAHKTNLGSIKVAQNNGFIWQRTLIAEFTPTNGLPLDMELFELKNEK</sequence>
<dbReference type="PANTHER" id="PTHR43792">
    <property type="entry name" value="GNAT FAMILY, PUTATIVE (AFU_ORTHOLOGUE AFUA_3G00765)-RELATED-RELATED"/>
    <property type="match status" value="1"/>
</dbReference>
<dbReference type="Pfam" id="PF13302">
    <property type="entry name" value="Acetyltransf_3"/>
    <property type="match status" value="1"/>
</dbReference>
<dbReference type="Gene3D" id="3.40.630.30">
    <property type="match status" value="1"/>
</dbReference>
<dbReference type="GO" id="GO:0016747">
    <property type="term" value="F:acyltransferase activity, transferring groups other than amino-acyl groups"/>
    <property type="evidence" value="ECO:0007669"/>
    <property type="project" value="InterPro"/>
</dbReference>
<accession>A0A1I4R7Q5</accession>
<evidence type="ECO:0000313" key="5">
    <source>
        <dbReference type="EMBL" id="SFM48026.1"/>
    </source>
</evidence>
<reference evidence="6" key="1">
    <citation type="submission" date="2016-10" db="EMBL/GenBank/DDBJ databases">
        <authorList>
            <person name="Varghese N."/>
            <person name="Submissions S."/>
        </authorList>
    </citation>
    <scope>NUCLEOTIDE SEQUENCE [LARGE SCALE GENOMIC DNA]</scope>
    <source>
        <strain evidence="6">DSM 4002</strain>
    </source>
</reference>
<organism evidence="5 6">
    <name type="scientific">Flavobacterium succinicans</name>
    <dbReference type="NCBI Taxonomy" id="29536"/>
    <lineage>
        <taxon>Bacteria</taxon>
        <taxon>Pseudomonadati</taxon>
        <taxon>Bacteroidota</taxon>
        <taxon>Flavobacteriia</taxon>
        <taxon>Flavobacteriales</taxon>
        <taxon>Flavobacteriaceae</taxon>
        <taxon>Flavobacterium</taxon>
    </lineage>
</organism>
<comment type="similarity">
    <text evidence="3">Belongs to the acetyltransferase family. RimJ subfamily.</text>
</comment>
<keyword evidence="2" id="KW-0012">Acyltransferase</keyword>
<dbReference type="eggNOG" id="COG1670">
    <property type="taxonomic scope" value="Bacteria"/>
</dbReference>
<dbReference type="PANTHER" id="PTHR43792:SF8">
    <property type="entry name" value="[RIBOSOMAL PROTEIN US5]-ALANINE N-ACETYLTRANSFERASE"/>
    <property type="match status" value="1"/>
</dbReference>
<dbReference type="Proteomes" id="UP000182961">
    <property type="component" value="Unassembled WGS sequence"/>
</dbReference>
<dbReference type="AlphaFoldDB" id="A0A1I4R7Q5"/>
<dbReference type="InterPro" id="IPR000182">
    <property type="entry name" value="GNAT_dom"/>
</dbReference>
<keyword evidence="6" id="KW-1185">Reference proteome</keyword>